<feature type="region of interest" description="Disordered" evidence="1">
    <location>
        <begin position="78"/>
        <end position="121"/>
    </location>
</feature>
<evidence type="ECO:0000313" key="2">
    <source>
        <dbReference type="EMBL" id="GGG36996.1"/>
    </source>
</evidence>
<organism evidence="2 3">
    <name type="scientific">Caldovatus sediminis</name>
    <dbReference type="NCBI Taxonomy" id="2041189"/>
    <lineage>
        <taxon>Bacteria</taxon>
        <taxon>Pseudomonadati</taxon>
        <taxon>Pseudomonadota</taxon>
        <taxon>Alphaproteobacteria</taxon>
        <taxon>Acetobacterales</taxon>
        <taxon>Roseomonadaceae</taxon>
        <taxon>Caldovatus</taxon>
    </lineage>
</organism>
<name>A0A8J3EBG8_9PROT</name>
<dbReference type="EMBL" id="BMKS01000007">
    <property type="protein sequence ID" value="GGG36996.1"/>
    <property type="molecule type" value="Genomic_DNA"/>
</dbReference>
<protein>
    <submittedName>
        <fullName evidence="2">Uncharacterized protein</fullName>
    </submittedName>
</protein>
<sequence length="145" mass="16471">MPRRRRRYYAGYYAGIRGGLDGAWTLTQDAFSSGARHDTHGRMVAPQSFRQAMDWLAELGVLPLTVASVRPTRRREFSVALAKPERQGRSQTTENVRKRKPARRSVRRGRCRGHRRGKRPHVEQFLAPGLRHGDTVAVGDLAAPW</sequence>
<feature type="compositionally biased region" description="Basic residues" evidence="1">
    <location>
        <begin position="97"/>
        <end position="119"/>
    </location>
</feature>
<dbReference type="AlphaFoldDB" id="A0A8J3EBG8"/>
<comment type="caution">
    <text evidence="2">The sequence shown here is derived from an EMBL/GenBank/DDBJ whole genome shotgun (WGS) entry which is preliminary data.</text>
</comment>
<dbReference type="Proteomes" id="UP000597507">
    <property type="component" value="Unassembled WGS sequence"/>
</dbReference>
<reference evidence="2 3" key="1">
    <citation type="journal article" date="2014" name="Int. J. Syst. Evol. Microbiol.">
        <title>Complete genome sequence of Corynebacterium casei LMG S-19264T (=DSM 44701T), isolated from a smear-ripened cheese.</title>
        <authorList>
            <consortium name="US DOE Joint Genome Institute (JGI-PGF)"/>
            <person name="Walter F."/>
            <person name="Albersmeier A."/>
            <person name="Kalinowski J."/>
            <person name="Ruckert C."/>
        </authorList>
    </citation>
    <scope>NUCLEOTIDE SEQUENCE [LARGE SCALE GENOMIC DNA]</scope>
    <source>
        <strain evidence="2 3">CGMCC 1.16330</strain>
    </source>
</reference>
<proteinExistence type="predicted"/>
<evidence type="ECO:0000313" key="3">
    <source>
        <dbReference type="Proteomes" id="UP000597507"/>
    </source>
</evidence>
<accession>A0A8J3EBG8</accession>
<keyword evidence="3" id="KW-1185">Reference proteome</keyword>
<evidence type="ECO:0000256" key="1">
    <source>
        <dbReference type="SAM" id="MobiDB-lite"/>
    </source>
</evidence>
<gene>
    <name evidence="2" type="ORF">GCM10010964_26010</name>
</gene>